<evidence type="ECO:0000256" key="7">
    <source>
        <dbReference type="ARBA" id="ARBA00022801"/>
    </source>
</evidence>
<feature type="chain" id="PRO_5043037509" description="Peptidase A1 domain-containing protein" evidence="12">
    <location>
        <begin position="20"/>
        <end position="435"/>
    </location>
</feature>
<dbReference type="AlphaFoldDB" id="A0AAN8I659"/>
<evidence type="ECO:0000256" key="5">
    <source>
        <dbReference type="ARBA" id="ARBA00022729"/>
    </source>
</evidence>
<dbReference type="GO" id="GO:0006508">
    <property type="term" value="P:proteolysis"/>
    <property type="evidence" value="ECO:0007669"/>
    <property type="project" value="UniProtKB-KW"/>
</dbReference>
<dbReference type="PROSITE" id="PS51767">
    <property type="entry name" value="PEPTIDASE_A1"/>
    <property type="match status" value="1"/>
</dbReference>
<dbReference type="InterPro" id="IPR033121">
    <property type="entry name" value="PEPTIDASE_A1"/>
</dbReference>
<dbReference type="PANTHER" id="PTHR47966">
    <property type="entry name" value="BETA-SITE APP-CLEAVING ENZYME, ISOFORM A-RELATED"/>
    <property type="match status" value="1"/>
</dbReference>
<evidence type="ECO:0000256" key="12">
    <source>
        <dbReference type="SAM" id="SignalP"/>
    </source>
</evidence>
<name>A0AAN8I659_9EURO</name>
<dbReference type="InterPro" id="IPR034163">
    <property type="entry name" value="Aspergillopepsin-like_cat_dom"/>
</dbReference>
<dbReference type="SUPFAM" id="SSF50630">
    <property type="entry name" value="Acid proteases"/>
    <property type="match status" value="1"/>
</dbReference>
<feature type="active site" evidence="10">
    <location>
        <position position="320"/>
    </location>
</feature>
<dbReference type="FunFam" id="2.40.70.10:FF:000026">
    <property type="entry name" value="Endothiapepsin"/>
    <property type="match status" value="1"/>
</dbReference>
<keyword evidence="5 12" id="KW-0732">Signal</keyword>
<evidence type="ECO:0000256" key="6">
    <source>
        <dbReference type="ARBA" id="ARBA00022750"/>
    </source>
</evidence>
<dbReference type="PRINTS" id="PR00792">
    <property type="entry name" value="PEPSIN"/>
</dbReference>
<dbReference type="PROSITE" id="PS00141">
    <property type="entry name" value="ASP_PROTEASE"/>
    <property type="match status" value="1"/>
</dbReference>
<dbReference type="GO" id="GO:0004190">
    <property type="term" value="F:aspartic-type endopeptidase activity"/>
    <property type="evidence" value="ECO:0007669"/>
    <property type="project" value="UniProtKB-KW"/>
</dbReference>
<gene>
    <name evidence="14" type="ORF">OHC33_007754</name>
</gene>
<dbReference type="CDD" id="cd06097">
    <property type="entry name" value="Aspergillopepsin_like"/>
    <property type="match status" value="1"/>
</dbReference>
<dbReference type="EMBL" id="JAKLMC020000021">
    <property type="protein sequence ID" value="KAK5951336.1"/>
    <property type="molecule type" value="Genomic_DNA"/>
</dbReference>
<organism evidence="14 15">
    <name type="scientific">Knufia fluminis</name>
    <dbReference type="NCBI Taxonomy" id="191047"/>
    <lineage>
        <taxon>Eukaryota</taxon>
        <taxon>Fungi</taxon>
        <taxon>Dikarya</taxon>
        <taxon>Ascomycota</taxon>
        <taxon>Pezizomycotina</taxon>
        <taxon>Eurotiomycetes</taxon>
        <taxon>Chaetothyriomycetidae</taxon>
        <taxon>Chaetothyriales</taxon>
        <taxon>Trichomeriaceae</taxon>
        <taxon>Knufia</taxon>
    </lineage>
</organism>
<keyword evidence="4 11" id="KW-0645">Protease</keyword>
<evidence type="ECO:0000313" key="14">
    <source>
        <dbReference type="EMBL" id="KAK5951336.1"/>
    </source>
</evidence>
<comment type="similarity">
    <text evidence="2 11">Belongs to the peptidase A1 family.</text>
</comment>
<dbReference type="PANTHER" id="PTHR47966:SF23">
    <property type="entry name" value="ASPARTIC ENDOPEPTIDASE, PUTATIVE (AFU_ORTHOLOGUE AFUA_2G15950)-RELATED"/>
    <property type="match status" value="1"/>
</dbReference>
<dbReference type="Pfam" id="PF00026">
    <property type="entry name" value="Asp"/>
    <property type="match status" value="1"/>
</dbReference>
<comment type="caution">
    <text evidence="14">The sequence shown here is derived from an EMBL/GenBank/DDBJ whole genome shotgun (WGS) entry which is preliminary data.</text>
</comment>
<evidence type="ECO:0000256" key="11">
    <source>
        <dbReference type="RuleBase" id="RU000454"/>
    </source>
</evidence>
<feature type="active site" evidence="10">
    <location>
        <position position="136"/>
    </location>
</feature>
<feature type="signal peptide" evidence="12">
    <location>
        <begin position="1"/>
        <end position="19"/>
    </location>
</feature>
<evidence type="ECO:0000256" key="4">
    <source>
        <dbReference type="ARBA" id="ARBA00022670"/>
    </source>
</evidence>
<dbReference type="InterPro" id="IPR001461">
    <property type="entry name" value="Aspartic_peptidase_A1"/>
</dbReference>
<evidence type="ECO:0000256" key="2">
    <source>
        <dbReference type="ARBA" id="ARBA00007447"/>
    </source>
</evidence>
<evidence type="ECO:0000313" key="15">
    <source>
        <dbReference type="Proteomes" id="UP001316803"/>
    </source>
</evidence>
<keyword evidence="8" id="KW-0865">Zymogen</keyword>
<evidence type="ECO:0000259" key="13">
    <source>
        <dbReference type="PROSITE" id="PS51767"/>
    </source>
</evidence>
<evidence type="ECO:0000256" key="3">
    <source>
        <dbReference type="ARBA" id="ARBA00022525"/>
    </source>
</evidence>
<keyword evidence="9" id="KW-0325">Glycoprotein</keyword>
<dbReference type="GO" id="GO:0005576">
    <property type="term" value="C:extracellular region"/>
    <property type="evidence" value="ECO:0007669"/>
    <property type="project" value="UniProtKB-SubCell"/>
</dbReference>
<reference evidence="14 15" key="1">
    <citation type="submission" date="2022-12" db="EMBL/GenBank/DDBJ databases">
        <title>Genomic features and morphological characterization of a novel Knufia sp. strain isolated from spacecraft assembly facility.</title>
        <authorList>
            <person name="Teixeira M."/>
            <person name="Chander A.M."/>
            <person name="Stajich J.E."/>
            <person name="Venkateswaran K."/>
        </authorList>
    </citation>
    <scope>NUCLEOTIDE SEQUENCE [LARGE SCALE GENOMIC DNA]</scope>
    <source>
        <strain evidence="14 15">FJI-L2-BK-P2</strain>
    </source>
</reference>
<dbReference type="FunFam" id="2.40.70.10:FF:000024">
    <property type="entry name" value="Endothiapepsin"/>
    <property type="match status" value="1"/>
</dbReference>
<dbReference type="Proteomes" id="UP001316803">
    <property type="component" value="Unassembled WGS sequence"/>
</dbReference>
<protein>
    <recommendedName>
        <fullName evidence="13">Peptidase A1 domain-containing protein</fullName>
    </recommendedName>
</protein>
<comment type="subcellular location">
    <subcellularLocation>
        <location evidence="1">Secreted</location>
    </subcellularLocation>
</comment>
<evidence type="ECO:0000256" key="10">
    <source>
        <dbReference type="PIRSR" id="PIRSR601461-1"/>
    </source>
</evidence>
<accession>A0AAN8I659</accession>
<proteinExistence type="inferred from homology"/>
<feature type="domain" description="Peptidase A1" evidence="13">
    <location>
        <begin position="120"/>
        <end position="432"/>
    </location>
</feature>
<dbReference type="Gene3D" id="2.40.70.10">
    <property type="entry name" value="Acid Proteases"/>
    <property type="match status" value="2"/>
</dbReference>
<evidence type="ECO:0000256" key="1">
    <source>
        <dbReference type="ARBA" id="ARBA00004613"/>
    </source>
</evidence>
<keyword evidence="15" id="KW-1185">Reference proteome</keyword>
<evidence type="ECO:0000256" key="8">
    <source>
        <dbReference type="ARBA" id="ARBA00023145"/>
    </source>
</evidence>
<keyword evidence="7 11" id="KW-0378">Hydrolase</keyword>
<keyword evidence="3" id="KW-0964">Secreted</keyword>
<keyword evidence="6 11" id="KW-0064">Aspartyl protease</keyword>
<evidence type="ECO:0000256" key="9">
    <source>
        <dbReference type="ARBA" id="ARBA00023180"/>
    </source>
</evidence>
<dbReference type="InterPro" id="IPR021109">
    <property type="entry name" value="Peptidase_aspartic_dom_sf"/>
</dbReference>
<dbReference type="InterPro" id="IPR001969">
    <property type="entry name" value="Aspartic_peptidase_AS"/>
</dbReference>
<sequence>MTRSIITIIFTLLIASVLATPITKRSVQKRSFKVPRVAVKNYVPNGPKALKRAYAKFGISEPSPGPLRLKKRDLTFGFGDISIVPSGDVAEHIQSAAANSTTDSENGETTATGTQNDAQFLSPITVGGQELIVNFDSGSSDTWVFNTGLPANAQQGHTVFDPAKSPTFKLLEGETFNISYGDSSTASGPVGTDVFDVGGSTVEVQAIGLPDEVSESFVTDSASNGLVGLAFTKLNTMEPTQQKTFFDNVVSQLSQPVFTAQLKGNSAGSYEFGNIDTSSFTGELNVVPIDSSQGFWEFDSSTATINNKQVQIQNGRAIADTGTSLMLVTDDLLTAYWENVKGATLNEQVGGVIFPCGTQLPDLNIAVGDKMATVAGENFNFATVGTDTETGESFCFGGMQSTGGIPFSIYGDVFFKSNFVVFEATTPSLGFAPHS</sequence>